<evidence type="ECO:0000256" key="2">
    <source>
        <dbReference type="RuleBase" id="RU363120"/>
    </source>
</evidence>
<reference evidence="3 4" key="1">
    <citation type="journal article" date="2010" name="Nature">
        <title>Genome sequencing and analysis of the model grass Brachypodium distachyon.</title>
        <authorList>
            <consortium name="International Brachypodium Initiative"/>
        </authorList>
    </citation>
    <scope>NUCLEOTIDE SEQUENCE [LARGE SCALE GENOMIC DNA]</scope>
    <source>
        <strain evidence="3">Bd21</strain>
        <strain evidence="4">cv. Bd21</strain>
    </source>
</reference>
<dbReference type="EMBL" id="CM000880">
    <property type="protein sequence ID" value="KQK14532.2"/>
    <property type="molecule type" value="Genomic_DNA"/>
</dbReference>
<accession>A0A0Q3JR60</accession>
<dbReference type="AlphaFoldDB" id="A0A0Q3JR60"/>
<organism evidence="3">
    <name type="scientific">Brachypodium distachyon</name>
    <name type="common">Purple false brome</name>
    <name type="synonym">Trachynia distachya</name>
    <dbReference type="NCBI Taxonomy" id="15368"/>
    <lineage>
        <taxon>Eukaryota</taxon>
        <taxon>Viridiplantae</taxon>
        <taxon>Streptophyta</taxon>
        <taxon>Embryophyta</taxon>
        <taxon>Tracheophyta</taxon>
        <taxon>Spermatophyta</taxon>
        <taxon>Magnoliopsida</taxon>
        <taxon>Liliopsida</taxon>
        <taxon>Poales</taxon>
        <taxon>Poaceae</taxon>
        <taxon>BOP clade</taxon>
        <taxon>Pooideae</taxon>
        <taxon>Stipodae</taxon>
        <taxon>Brachypodieae</taxon>
        <taxon>Brachypodium</taxon>
    </lineage>
</organism>
<dbReference type="OrthoDB" id="5949865at2759"/>
<evidence type="ECO:0000313" key="3">
    <source>
        <dbReference type="EMBL" id="KQK14532.2"/>
    </source>
</evidence>
<protein>
    <recommendedName>
        <fullName evidence="6">Negatively light-regulated protein</fullName>
    </recommendedName>
</protein>
<reference evidence="3" key="2">
    <citation type="submission" date="2017-06" db="EMBL/GenBank/DDBJ databases">
        <title>WGS assembly of Brachypodium distachyon.</title>
        <authorList>
            <consortium name="The International Brachypodium Initiative"/>
            <person name="Lucas S."/>
            <person name="Harmon-Smith M."/>
            <person name="Lail K."/>
            <person name="Tice H."/>
            <person name="Grimwood J."/>
            <person name="Bruce D."/>
            <person name="Barry K."/>
            <person name="Shu S."/>
            <person name="Lindquist E."/>
            <person name="Wang M."/>
            <person name="Pitluck S."/>
            <person name="Vogel J.P."/>
            <person name="Garvin D.F."/>
            <person name="Mockler T.C."/>
            <person name="Schmutz J."/>
            <person name="Rokhsar D."/>
            <person name="Bevan M.W."/>
        </authorList>
    </citation>
    <scope>NUCLEOTIDE SEQUENCE</scope>
    <source>
        <strain evidence="3">Bd21</strain>
    </source>
</reference>
<dbReference type="PANTHER" id="PTHR34804:SF5">
    <property type="entry name" value="CAMP-REGULATED PHOSPHOPROTEIN 19-RELATED PROTEIN"/>
    <property type="match status" value="1"/>
</dbReference>
<dbReference type="InterPro" id="IPR006760">
    <property type="entry name" value="Endosulphine"/>
</dbReference>
<comment type="similarity">
    <text evidence="1 2">Belongs to the endosulfine family.</text>
</comment>
<dbReference type="Proteomes" id="UP000008810">
    <property type="component" value="Chromosome 1"/>
</dbReference>
<reference evidence="4" key="3">
    <citation type="submission" date="2018-08" db="UniProtKB">
        <authorList>
            <consortium name="EnsemblPlants"/>
        </authorList>
    </citation>
    <scope>IDENTIFICATION</scope>
    <source>
        <strain evidence="4">cv. Bd21</strain>
    </source>
</reference>
<evidence type="ECO:0008006" key="6">
    <source>
        <dbReference type="Google" id="ProtNLM"/>
    </source>
</evidence>
<sequence>MFEFQSDVLFFVSSSSTSIRDLEMAGCNGDSSASLIEQQEQMVIEKKFGGIAPKKLLISKDRKRAYFDSADWVLDKLQTTVHRQQQQWNP</sequence>
<dbReference type="Gramene" id="KQK14532">
    <property type="protein sequence ID" value="KQK14532"/>
    <property type="gene ID" value="BRADI_1g17050v3"/>
</dbReference>
<keyword evidence="5" id="KW-1185">Reference proteome</keyword>
<dbReference type="ExpressionAtlas" id="A0A0Q3JR60">
    <property type="expression patterns" value="baseline and differential"/>
</dbReference>
<name>A0A0Q3JR60_BRADI</name>
<dbReference type="PANTHER" id="PTHR34804">
    <property type="entry name" value="CAMP-REGULATED PHOSPHOPROTEIN 19-RELATED PROTEIN"/>
    <property type="match status" value="1"/>
</dbReference>
<dbReference type="Pfam" id="PF04667">
    <property type="entry name" value="Endosulfine"/>
    <property type="match status" value="1"/>
</dbReference>
<evidence type="ECO:0000313" key="4">
    <source>
        <dbReference type="EnsemblPlants" id="KQK14532"/>
    </source>
</evidence>
<evidence type="ECO:0000313" key="5">
    <source>
        <dbReference type="Proteomes" id="UP000008810"/>
    </source>
</evidence>
<dbReference type="EnsemblPlants" id="KQK14532">
    <property type="protein sequence ID" value="KQK14532"/>
    <property type="gene ID" value="BRADI_1g17050v3"/>
</dbReference>
<gene>
    <name evidence="4" type="primary">LOC100844440</name>
    <name evidence="3" type="ORF">BRADI_1g17050v3</name>
</gene>
<proteinExistence type="inferred from homology"/>
<evidence type="ECO:0000256" key="1">
    <source>
        <dbReference type="ARBA" id="ARBA00010520"/>
    </source>
</evidence>